<comment type="caution">
    <text evidence="1">The sequence shown here is derived from an EMBL/GenBank/DDBJ whole genome shotgun (WGS) entry which is preliminary data.</text>
</comment>
<keyword evidence="2" id="KW-1185">Reference proteome</keyword>
<accession>A0A132BSK5</accession>
<dbReference type="Proteomes" id="UP000068382">
    <property type="component" value="Unassembled WGS sequence"/>
</dbReference>
<gene>
    <name evidence="1" type="ORF">TRIHO_38680</name>
</gene>
<evidence type="ECO:0000313" key="2">
    <source>
        <dbReference type="Proteomes" id="UP000068382"/>
    </source>
</evidence>
<name>A0A132BSK5_9RHOB</name>
<dbReference type="AlphaFoldDB" id="A0A132BSK5"/>
<dbReference type="EMBL" id="LPUY01000100">
    <property type="protein sequence ID" value="KUP91294.1"/>
    <property type="molecule type" value="Genomic_DNA"/>
</dbReference>
<proteinExistence type="predicted"/>
<protein>
    <submittedName>
        <fullName evidence="1">Uncharacterized protein</fullName>
    </submittedName>
</protein>
<evidence type="ECO:0000313" key="1">
    <source>
        <dbReference type="EMBL" id="KUP91294.1"/>
    </source>
</evidence>
<sequence>MGRATTQLKIKKALQSCSGLTHGPPLAKDIHMRLIDPFSACVWGAATRAMDMDVPAWPEPARPEVGQ</sequence>
<reference evidence="1 2" key="1">
    <citation type="submission" date="2015-12" db="EMBL/GenBank/DDBJ databases">
        <title>Genome sequence of the marine Rhodobacteraceae strain O3.65, Candidatus Tritonibacter horizontis.</title>
        <authorList>
            <person name="Poehlein A."/>
            <person name="Giebel H.A."/>
            <person name="Voget S."/>
            <person name="Brinkhoff T."/>
        </authorList>
    </citation>
    <scope>NUCLEOTIDE SEQUENCE [LARGE SCALE GENOMIC DNA]</scope>
    <source>
        <strain evidence="1 2">O3.65</strain>
    </source>
</reference>
<organism evidence="1 2">
    <name type="scientific">Tritonibacter horizontis</name>
    <dbReference type="NCBI Taxonomy" id="1768241"/>
    <lineage>
        <taxon>Bacteria</taxon>
        <taxon>Pseudomonadati</taxon>
        <taxon>Pseudomonadota</taxon>
        <taxon>Alphaproteobacteria</taxon>
        <taxon>Rhodobacterales</taxon>
        <taxon>Paracoccaceae</taxon>
        <taxon>Tritonibacter</taxon>
    </lineage>
</organism>